<feature type="domain" description="ABC transmembrane type-1" evidence="5">
    <location>
        <begin position="39"/>
        <end position="114"/>
    </location>
</feature>
<reference evidence="6 7" key="1">
    <citation type="journal article" date="2014" name="Genome Announc.">
        <title>Draft genome sequence of the pathogenic fungus Scedosporium apiospermum.</title>
        <authorList>
            <person name="Vandeputte P."/>
            <person name="Ghamrawi S."/>
            <person name="Rechenmann M."/>
            <person name="Iltis A."/>
            <person name="Giraud S."/>
            <person name="Fleury M."/>
            <person name="Thornton C."/>
            <person name="Delhaes L."/>
            <person name="Meyer W."/>
            <person name="Papon N."/>
            <person name="Bouchara J.P."/>
        </authorList>
    </citation>
    <scope>NUCLEOTIDE SEQUENCE [LARGE SCALE GENOMIC DNA]</scope>
    <source>
        <strain evidence="6 7">IHEM 14462</strain>
    </source>
</reference>
<dbReference type="GO" id="GO:0005524">
    <property type="term" value="F:ATP binding"/>
    <property type="evidence" value="ECO:0007669"/>
    <property type="project" value="InterPro"/>
</dbReference>
<proteinExistence type="predicted"/>
<keyword evidence="2" id="KW-0812">Transmembrane</keyword>
<dbReference type="Pfam" id="PF00664">
    <property type="entry name" value="ABC_membrane"/>
    <property type="match status" value="1"/>
</dbReference>
<dbReference type="GO" id="GO:0016020">
    <property type="term" value="C:membrane"/>
    <property type="evidence" value="ECO:0007669"/>
    <property type="project" value="UniProtKB-SubCell"/>
</dbReference>
<keyword evidence="7" id="KW-1185">Reference proteome</keyword>
<organism evidence="6 7">
    <name type="scientific">Pseudallescheria apiosperma</name>
    <name type="common">Scedosporium apiospermum</name>
    <dbReference type="NCBI Taxonomy" id="563466"/>
    <lineage>
        <taxon>Eukaryota</taxon>
        <taxon>Fungi</taxon>
        <taxon>Dikarya</taxon>
        <taxon>Ascomycota</taxon>
        <taxon>Pezizomycotina</taxon>
        <taxon>Sordariomycetes</taxon>
        <taxon>Hypocreomycetidae</taxon>
        <taxon>Microascales</taxon>
        <taxon>Microascaceae</taxon>
        <taxon>Scedosporium</taxon>
    </lineage>
</organism>
<evidence type="ECO:0000256" key="3">
    <source>
        <dbReference type="ARBA" id="ARBA00022989"/>
    </source>
</evidence>
<comment type="subcellular location">
    <subcellularLocation>
        <location evidence="1">Membrane</location>
        <topology evidence="1">Multi-pass membrane protein</topology>
    </subcellularLocation>
</comment>
<sequence>MAAQHPQRLGNLKGYDPEQRAEYNIVSTAFPLVIATAGFMHTGAQITRRIKQRYLEAVLRQHLVTFDATGTGEILSRLNADSNSTQDALSSKPSLTISTMGTLVATIIAMVRYSAHSLTESSAVTSIVESLTSLNVGKYRQCIGLVNQDLTLYN</sequence>
<gene>
    <name evidence="6" type="ORF">SAPIO_CDS0722</name>
</gene>
<dbReference type="PANTHER" id="PTHR43394:SF1">
    <property type="entry name" value="ATP-BINDING CASSETTE SUB-FAMILY B MEMBER 10, MITOCHONDRIAL"/>
    <property type="match status" value="1"/>
</dbReference>
<dbReference type="GeneID" id="27718874"/>
<name>A0A084GGE1_PSEDA</name>
<dbReference type="AlphaFoldDB" id="A0A084GGE1"/>
<keyword evidence="4" id="KW-0472">Membrane</keyword>
<evidence type="ECO:0000313" key="6">
    <source>
        <dbReference type="EMBL" id="KEZ46403.1"/>
    </source>
</evidence>
<evidence type="ECO:0000259" key="5">
    <source>
        <dbReference type="PROSITE" id="PS50929"/>
    </source>
</evidence>
<dbReference type="Proteomes" id="UP000028545">
    <property type="component" value="Unassembled WGS sequence"/>
</dbReference>
<dbReference type="RefSeq" id="XP_016646202.1">
    <property type="nucleotide sequence ID" value="XM_016783436.1"/>
</dbReference>
<dbReference type="VEuPathDB" id="FungiDB:SAPIO_CDS0722"/>
<comment type="caution">
    <text evidence="6">The sequence shown here is derived from an EMBL/GenBank/DDBJ whole genome shotgun (WGS) entry which is preliminary data.</text>
</comment>
<dbReference type="Gene3D" id="1.20.1560.10">
    <property type="entry name" value="ABC transporter type 1, transmembrane domain"/>
    <property type="match status" value="1"/>
</dbReference>
<evidence type="ECO:0000256" key="4">
    <source>
        <dbReference type="ARBA" id="ARBA00023136"/>
    </source>
</evidence>
<keyword evidence="3" id="KW-1133">Transmembrane helix</keyword>
<dbReference type="PANTHER" id="PTHR43394">
    <property type="entry name" value="ATP-DEPENDENT PERMEASE MDL1, MITOCHONDRIAL"/>
    <property type="match status" value="1"/>
</dbReference>
<evidence type="ECO:0000256" key="2">
    <source>
        <dbReference type="ARBA" id="ARBA00022692"/>
    </source>
</evidence>
<dbReference type="EMBL" id="JOWA01000033">
    <property type="protein sequence ID" value="KEZ46403.1"/>
    <property type="molecule type" value="Genomic_DNA"/>
</dbReference>
<dbReference type="PROSITE" id="PS50929">
    <property type="entry name" value="ABC_TM1F"/>
    <property type="match status" value="1"/>
</dbReference>
<dbReference type="InterPro" id="IPR036640">
    <property type="entry name" value="ABC1_TM_sf"/>
</dbReference>
<accession>A0A084GGE1</accession>
<evidence type="ECO:0000313" key="7">
    <source>
        <dbReference type="Proteomes" id="UP000028545"/>
    </source>
</evidence>
<dbReference type="SUPFAM" id="SSF90123">
    <property type="entry name" value="ABC transporter transmembrane region"/>
    <property type="match status" value="1"/>
</dbReference>
<protein>
    <recommendedName>
        <fullName evidence="5">ABC transmembrane type-1 domain-containing protein</fullName>
    </recommendedName>
</protein>
<dbReference type="GO" id="GO:0015421">
    <property type="term" value="F:ABC-type oligopeptide transporter activity"/>
    <property type="evidence" value="ECO:0007669"/>
    <property type="project" value="TreeGrafter"/>
</dbReference>
<dbReference type="InterPro" id="IPR011527">
    <property type="entry name" value="ABC1_TM_dom"/>
</dbReference>
<dbReference type="HOGENOM" id="CLU_1705276_0_0_1"/>
<dbReference type="InterPro" id="IPR039421">
    <property type="entry name" value="Type_1_exporter"/>
</dbReference>
<evidence type="ECO:0000256" key="1">
    <source>
        <dbReference type="ARBA" id="ARBA00004141"/>
    </source>
</evidence>
<dbReference type="OrthoDB" id="4526774at2759"/>
<dbReference type="KEGG" id="sapo:SAPIO_CDS0722"/>